<dbReference type="AlphaFoldDB" id="A0A812DDL0"/>
<comment type="caution">
    <text evidence="2">The sequence shown here is derived from an EMBL/GenBank/DDBJ whole genome shotgun (WGS) entry which is preliminary data.</text>
</comment>
<evidence type="ECO:0000313" key="3">
    <source>
        <dbReference type="Proteomes" id="UP000597762"/>
    </source>
</evidence>
<protein>
    <submittedName>
        <fullName evidence="2">Uncharacterized protein</fullName>
    </submittedName>
</protein>
<proteinExistence type="predicted"/>
<reference evidence="2" key="1">
    <citation type="submission" date="2021-01" db="EMBL/GenBank/DDBJ databases">
        <authorList>
            <person name="Li R."/>
            <person name="Bekaert M."/>
        </authorList>
    </citation>
    <scope>NUCLEOTIDE SEQUENCE</scope>
    <source>
        <strain evidence="2">Farmed</strain>
    </source>
</reference>
<name>A0A812DDL0_ACAPH</name>
<dbReference type="EMBL" id="CAHIKZ030003032">
    <property type="protein sequence ID" value="CAE1295370.1"/>
    <property type="molecule type" value="Genomic_DNA"/>
</dbReference>
<sequence length="158" mass="17937">MSGGTDSVGLMSVSSYSANLALCSSSPEMVLPFWSLTKQLGLLFFPESLFDFIQPFHVSLPRCSLCFLGQVFNEDSLVFFTFRFFSQSRVCNSRFSSRSWVWLIWSFSSFLSVINAHVSLVNHSFYFLFSSPGLFGMLSYSSRSSIERRTFHGVLHVL</sequence>
<keyword evidence="1" id="KW-0472">Membrane</keyword>
<keyword evidence="1" id="KW-0812">Transmembrane</keyword>
<keyword evidence="1" id="KW-1133">Transmembrane helix</keyword>
<organism evidence="2 3">
    <name type="scientific">Acanthosepion pharaonis</name>
    <name type="common">Pharaoh cuttlefish</name>
    <name type="synonym">Sepia pharaonis</name>
    <dbReference type="NCBI Taxonomy" id="158019"/>
    <lineage>
        <taxon>Eukaryota</taxon>
        <taxon>Metazoa</taxon>
        <taxon>Spiralia</taxon>
        <taxon>Lophotrochozoa</taxon>
        <taxon>Mollusca</taxon>
        <taxon>Cephalopoda</taxon>
        <taxon>Coleoidea</taxon>
        <taxon>Decapodiformes</taxon>
        <taxon>Sepiida</taxon>
        <taxon>Sepiina</taxon>
        <taxon>Sepiidae</taxon>
        <taxon>Acanthosepion</taxon>
    </lineage>
</organism>
<feature type="transmembrane region" description="Helical" evidence="1">
    <location>
        <begin position="99"/>
        <end position="118"/>
    </location>
</feature>
<evidence type="ECO:0000313" key="2">
    <source>
        <dbReference type="EMBL" id="CAE1295370.1"/>
    </source>
</evidence>
<dbReference type="Proteomes" id="UP000597762">
    <property type="component" value="Unassembled WGS sequence"/>
</dbReference>
<evidence type="ECO:0000256" key="1">
    <source>
        <dbReference type="SAM" id="Phobius"/>
    </source>
</evidence>
<keyword evidence="3" id="KW-1185">Reference proteome</keyword>
<accession>A0A812DDL0</accession>
<gene>
    <name evidence="2" type="ORF">SPHA_50889</name>
</gene>